<feature type="compositionally biased region" description="Acidic residues" evidence="1">
    <location>
        <begin position="256"/>
        <end position="276"/>
    </location>
</feature>
<protein>
    <submittedName>
        <fullName evidence="2">Uncharacterized protein</fullName>
    </submittedName>
</protein>
<name>A0ABD3M4K8_9STRA</name>
<gene>
    <name evidence="2" type="ORF">ACHAWU_005254</name>
</gene>
<comment type="caution">
    <text evidence="2">The sequence shown here is derived from an EMBL/GenBank/DDBJ whole genome shotgun (WGS) entry which is preliminary data.</text>
</comment>
<dbReference type="PANTHER" id="PTHR22876">
    <property type="entry name" value="ZGC:101016"/>
    <property type="match status" value="1"/>
</dbReference>
<feature type="compositionally biased region" description="Basic residues" evidence="1">
    <location>
        <begin position="9"/>
        <end position="19"/>
    </location>
</feature>
<accession>A0ABD3M4K8</accession>
<dbReference type="PANTHER" id="PTHR22876:SF5">
    <property type="entry name" value="CHROMOSOME 9 OPEN READING FRAME 85"/>
    <property type="match status" value="1"/>
</dbReference>
<evidence type="ECO:0000256" key="1">
    <source>
        <dbReference type="SAM" id="MobiDB-lite"/>
    </source>
</evidence>
<reference evidence="2 3" key="1">
    <citation type="submission" date="2024-10" db="EMBL/GenBank/DDBJ databases">
        <title>Updated reference genomes for cyclostephanoid diatoms.</title>
        <authorList>
            <person name="Roberts W.R."/>
            <person name="Alverson A.J."/>
        </authorList>
    </citation>
    <scope>NUCLEOTIDE SEQUENCE [LARGE SCALE GENOMIC DNA]</scope>
    <source>
        <strain evidence="2 3">AJA232-27</strain>
    </source>
</reference>
<evidence type="ECO:0000313" key="2">
    <source>
        <dbReference type="EMBL" id="KAL3758668.1"/>
    </source>
</evidence>
<proteinExistence type="predicted"/>
<feature type="region of interest" description="Disordered" evidence="1">
    <location>
        <begin position="109"/>
        <end position="129"/>
    </location>
</feature>
<dbReference type="Pfam" id="PF10217">
    <property type="entry name" value="DUF2039"/>
    <property type="match status" value="1"/>
</dbReference>
<dbReference type="InterPro" id="IPR019351">
    <property type="entry name" value="DUF2039"/>
</dbReference>
<sequence length="332" mass="36888">MPPPPPGGTKKKKKGRPPKHQNSFAFRHNPKSKKTDKILASPNVGVCRRCYDKIEWRKKYRKYKPLSQPGKCNLCCLKNVLAAYHTICTSCACSDRAITVMKKRQQDTVGSTNDSMADETRSTTITSTLPNNCESDNGDALLPTGINEESAVAESSLPTTIVDDATTITNRKPPSKLRIRVCAVCTNEPALSKYSNASAEDLDIIESIQELEDALESGLHIEDGHKMTLRELKGVERKLEKYQVELKQRRSKANREDEDEEEQDDEEGEGEYDTDDGSAASRGEDSEADADSVDDRQGMYENDDPFLLATGGKALVGEAYQQMLLAKEQHQK</sequence>
<evidence type="ECO:0000313" key="3">
    <source>
        <dbReference type="Proteomes" id="UP001530293"/>
    </source>
</evidence>
<dbReference type="Proteomes" id="UP001530293">
    <property type="component" value="Unassembled WGS sequence"/>
</dbReference>
<dbReference type="AlphaFoldDB" id="A0ABD3M4K8"/>
<organism evidence="2 3">
    <name type="scientific">Discostella pseudostelligera</name>
    <dbReference type="NCBI Taxonomy" id="259834"/>
    <lineage>
        <taxon>Eukaryota</taxon>
        <taxon>Sar</taxon>
        <taxon>Stramenopiles</taxon>
        <taxon>Ochrophyta</taxon>
        <taxon>Bacillariophyta</taxon>
        <taxon>Coscinodiscophyceae</taxon>
        <taxon>Thalassiosirophycidae</taxon>
        <taxon>Stephanodiscales</taxon>
        <taxon>Stephanodiscaceae</taxon>
        <taxon>Discostella</taxon>
    </lineage>
</organism>
<dbReference type="EMBL" id="JALLBG020000227">
    <property type="protein sequence ID" value="KAL3758668.1"/>
    <property type="molecule type" value="Genomic_DNA"/>
</dbReference>
<feature type="region of interest" description="Disordered" evidence="1">
    <location>
        <begin position="246"/>
        <end position="306"/>
    </location>
</feature>
<keyword evidence="3" id="KW-1185">Reference proteome</keyword>
<feature type="region of interest" description="Disordered" evidence="1">
    <location>
        <begin position="1"/>
        <end position="35"/>
    </location>
</feature>